<name>A0A1F7XXH3_9BACT</name>
<accession>A0A1F7XXH3</accession>
<reference evidence="2 3" key="1">
    <citation type="journal article" date="2016" name="Nat. Commun.">
        <title>Thousands of microbial genomes shed light on interconnected biogeochemical processes in an aquifer system.</title>
        <authorList>
            <person name="Anantharaman K."/>
            <person name="Brown C.T."/>
            <person name="Hug L.A."/>
            <person name="Sharon I."/>
            <person name="Castelle C.J."/>
            <person name="Probst A.J."/>
            <person name="Thomas B.C."/>
            <person name="Singh A."/>
            <person name="Wilkins M.J."/>
            <person name="Karaoz U."/>
            <person name="Brodie E.L."/>
            <person name="Williams K.H."/>
            <person name="Hubbard S.S."/>
            <person name="Banfield J.F."/>
        </authorList>
    </citation>
    <scope>NUCLEOTIDE SEQUENCE [LARGE SCALE GENOMIC DNA]</scope>
</reference>
<evidence type="ECO:0000256" key="1">
    <source>
        <dbReference type="ARBA" id="ARBA00009981"/>
    </source>
</evidence>
<gene>
    <name evidence="2" type="ORF">A2771_01910</name>
</gene>
<dbReference type="Proteomes" id="UP000176741">
    <property type="component" value="Unassembled WGS sequence"/>
</dbReference>
<comment type="similarity">
    <text evidence="1">Belongs to the phD/YefM antitoxin family.</text>
</comment>
<comment type="caution">
    <text evidence="2">The sequence shown here is derived from an EMBL/GenBank/DDBJ whole genome shotgun (WGS) entry which is preliminary data.</text>
</comment>
<dbReference type="AlphaFoldDB" id="A0A1F7XXH3"/>
<sequence length="89" mass="10656">MNTLVSISNLRKKIFKYADLVEKEDYEIEVERNGKRIFKIVKVEENPEDLAKEALKVARRLGGTWKKDIDDKFFRGKKEKDYFSNLENW</sequence>
<evidence type="ECO:0000313" key="2">
    <source>
        <dbReference type="EMBL" id="OGM18975.1"/>
    </source>
</evidence>
<dbReference type="InterPro" id="IPR036165">
    <property type="entry name" value="YefM-like_sf"/>
</dbReference>
<evidence type="ECO:0000313" key="3">
    <source>
        <dbReference type="Proteomes" id="UP000176741"/>
    </source>
</evidence>
<organism evidence="2 3">
    <name type="scientific">Candidatus Woesebacteria bacterium RIFCSPHIGHO2_01_FULL_38_26b</name>
    <dbReference type="NCBI Taxonomy" id="1802491"/>
    <lineage>
        <taxon>Bacteria</taxon>
        <taxon>Candidatus Woeseibacteriota</taxon>
    </lineage>
</organism>
<proteinExistence type="inferred from homology"/>
<evidence type="ECO:0008006" key="4">
    <source>
        <dbReference type="Google" id="ProtNLM"/>
    </source>
</evidence>
<protein>
    <recommendedName>
        <fullName evidence="4">Antitoxin</fullName>
    </recommendedName>
</protein>
<dbReference type="SUPFAM" id="SSF143120">
    <property type="entry name" value="YefM-like"/>
    <property type="match status" value="1"/>
</dbReference>
<dbReference type="EMBL" id="MGGD01000084">
    <property type="protein sequence ID" value="OGM18975.1"/>
    <property type="molecule type" value="Genomic_DNA"/>
</dbReference>